<reference evidence="5 6" key="1">
    <citation type="journal article" date="2017" name="Plant Biotechnol. J.">
        <title>A comprehensive draft genome sequence for lupin (Lupinus angustifolius), an emerging health food: insights into plant-microbe interactions and legume evolution.</title>
        <authorList>
            <person name="Hane J.K."/>
            <person name="Ming Y."/>
            <person name="Kamphuis L.G."/>
            <person name="Nelson M.N."/>
            <person name="Garg G."/>
            <person name="Atkins C.A."/>
            <person name="Bayer P.E."/>
            <person name="Bravo A."/>
            <person name="Bringans S."/>
            <person name="Cannon S."/>
            <person name="Edwards D."/>
            <person name="Foley R."/>
            <person name="Gao L.L."/>
            <person name="Harrison M.J."/>
            <person name="Huang W."/>
            <person name="Hurgobin B."/>
            <person name="Li S."/>
            <person name="Liu C.W."/>
            <person name="McGrath A."/>
            <person name="Morahan G."/>
            <person name="Murray J."/>
            <person name="Weller J."/>
            <person name="Jian J."/>
            <person name="Singh K.B."/>
        </authorList>
    </citation>
    <scope>NUCLEOTIDE SEQUENCE [LARGE SCALE GENOMIC DNA]</scope>
    <source>
        <strain evidence="6">cv. Tanjil</strain>
        <tissue evidence="5">Whole plant</tissue>
    </source>
</reference>
<dbReference type="InterPro" id="IPR000719">
    <property type="entry name" value="Prot_kinase_dom"/>
</dbReference>
<dbReference type="SMART" id="SM00220">
    <property type="entry name" value="S_TKc"/>
    <property type="match status" value="1"/>
</dbReference>
<evidence type="ECO:0000256" key="3">
    <source>
        <dbReference type="SAM" id="MobiDB-lite"/>
    </source>
</evidence>
<dbReference type="GO" id="GO:0035556">
    <property type="term" value="P:intracellular signal transduction"/>
    <property type="evidence" value="ECO:0007669"/>
    <property type="project" value="TreeGrafter"/>
</dbReference>
<dbReference type="InterPro" id="IPR008271">
    <property type="entry name" value="Ser/Thr_kinase_AS"/>
</dbReference>
<name>A0A4P1RDL8_LUPAN</name>
<dbReference type="AlphaFoldDB" id="A0A4P1RDL8"/>
<dbReference type="GO" id="GO:0005737">
    <property type="term" value="C:cytoplasm"/>
    <property type="evidence" value="ECO:0007669"/>
    <property type="project" value="TreeGrafter"/>
</dbReference>
<dbReference type="Pfam" id="PF00069">
    <property type="entry name" value="Pkinase"/>
    <property type="match status" value="1"/>
</dbReference>
<evidence type="ECO:0000256" key="1">
    <source>
        <dbReference type="ARBA" id="ARBA00022741"/>
    </source>
</evidence>
<dbReference type="SUPFAM" id="SSF56112">
    <property type="entry name" value="Protein kinase-like (PK-like)"/>
    <property type="match status" value="1"/>
</dbReference>
<dbReference type="PROSITE" id="PS50011">
    <property type="entry name" value="PROTEIN_KINASE_DOM"/>
    <property type="match status" value="1"/>
</dbReference>
<dbReference type="GO" id="GO:0005524">
    <property type="term" value="F:ATP binding"/>
    <property type="evidence" value="ECO:0007669"/>
    <property type="project" value="UniProtKB-KW"/>
</dbReference>
<dbReference type="Gene3D" id="1.10.510.10">
    <property type="entry name" value="Transferase(Phosphotransferase) domain 1"/>
    <property type="match status" value="1"/>
</dbReference>
<sequence>MLGLQSPFPSFEIQELLLGDDIDDDDHSYNASATNTGSGNDSDVQARPKQSQDILNLRVQNGMMCKQFTVKKTHKLVLSKSQSDTDPYSLYSMALYRSFVGGNHYAIKAFHKSHLLKLQVAASETAMPNVLLLEYVEDKWIYQGSGPACGLDEETARRYLRDIVCGLMYLQAHNIIHGDIKHDNLLITHHGTVKIGDFSVSQAFEDDNDELRRSPGTPVFTAPECIIGRTYHGKAADTWAIVKNAIVLPNDMNPQLKNLIEGLLVKDPRLRMALGDVAEHSWVIGDDGPSPGYLCWCQRK</sequence>
<keyword evidence="2" id="KW-0067">ATP-binding</keyword>
<feature type="domain" description="Protein kinase" evidence="4">
    <location>
        <begin position="30"/>
        <end position="283"/>
    </location>
</feature>
<dbReference type="GO" id="GO:0004674">
    <property type="term" value="F:protein serine/threonine kinase activity"/>
    <property type="evidence" value="ECO:0007669"/>
    <property type="project" value="TreeGrafter"/>
</dbReference>
<evidence type="ECO:0000313" key="6">
    <source>
        <dbReference type="Proteomes" id="UP000188354"/>
    </source>
</evidence>
<dbReference type="Proteomes" id="UP000188354">
    <property type="component" value="Chromosome LG07"/>
</dbReference>
<feature type="region of interest" description="Disordered" evidence="3">
    <location>
        <begin position="27"/>
        <end position="46"/>
    </location>
</feature>
<keyword evidence="6" id="KW-1185">Reference proteome</keyword>
<evidence type="ECO:0000313" key="5">
    <source>
        <dbReference type="EMBL" id="OIW08571.1"/>
    </source>
</evidence>
<accession>A0A4P1RDL8</accession>
<dbReference type="EMBL" id="CM007367">
    <property type="protein sequence ID" value="OIW08571.1"/>
    <property type="molecule type" value="Genomic_DNA"/>
</dbReference>
<evidence type="ECO:0000256" key="2">
    <source>
        <dbReference type="ARBA" id="ARBA00022840"/>
    </source>
</evidence>
<dbReference type="PROSITE" id="PS00108">
    <property type="entry name" value="PROTEIN_KINASE_ST"/>
    <property type="match status" value="1"/>
</dbReference>
<dbReference type="Gramene" id="OIW08571">
    <property type="protein sequence ID" value="OIW08571"/>
    <property type="gene ID" value="TanjilG_03247"/>
</dbReference>
<gene>
    <name evidence="5" type="ORF">TanjilG_03247</name>
</gene>
<dbReference type="PANTHER" id="PTHR24346:SF62">
    <property type="entry name" value="SERINE_THREONINE KINASE FAMILY PROTEIN"/>
    <property type="match status" value="1"/>
</dbReference>
<dbReference type="InterPro" id="IPR011009">
    <property type="entry name" value="Kinase-like_dom_sf"/>
</dbReference>
<keyword evidence="1" id="KW-0547">Nucleotide-binding</keyword>
<dbReference type="STRING" id="3871.A0A4P1RDL8"/>
<evidence type="ECO:0000259" key="4">
    <source>
        <dbReference type="PROSITE" id="PS50011"/>
    </source>
</evidence>
<proteinExistence type="predicted"/>
<feature type="compositionally biased region" description="Polar residues" evidence="3">
    <location>
        <begin position="29"/>
        <end position="46"/>
    </location>
</feature>
<protein>
    <recommendedName>
        <fullName evidence="4">Protein kinase domain-containing protein</fullName>
    </recommendedName>
</protein>
<organism evidence="5 6">
    <name type="scientific">Lupinus angustifolius</name>
    <name type="common">Narrow-leaved blue lupine</name>
    <dbReference type="NCBI Taxonomy" id="3871"/>
    <lineage>
        <taxon>Eukaryota</taxon>
        <taxon>Viridiplantae</taxon>
        <taxon>Streptophyta</taxon>
        <taxon>Embryophyta</taxon>
        <taxon>Tracheophyta</taxon>
        <taxon>Spermatophyta</taxon>
        <taxon>Magnoliopsida</taxon>
        <taxon>eudicotyledons</taxon>
        <taxon>Gunneridae</taxon>
        <taxon>Pentapetalae</taxon>
        <taxon>rosids</taxon>
        <taxon>fabids</taxon>
        <taxon>Fabales</taxon>
        <taxon>Fabaceae</taxon>
        <taxon>Papilionoideae</taxon>
        <taxon>50 kb inversion clade</taxon>
        <taxon>genistoids sensu lato</taxon>
        <taxon>core genistoids</taxon>
        <taxon>Genisteae</taxon>
        <taxon>Lupinus</taxon>
    </lineage>
</organism>
<dbReference type="PANTHER" id="PTHR24346">
    <property type="entry name" value="MAP/MICROTUBULE AFFINITY-REGULATING KINASE"/>
    <property type="match status" value="1"/>
</dbReference>